<organism evidence="7 8">
    <name type="scientific">Triparma laevis f. inornata</name>
    <dbReference type="NCBI Taxonomy" id="1714386"/>
    <lineage>
        <taxon>Eukaryota</taxon>
        <taxon>Sar</taxon>
        <taxon>Stramenopiles</taxon>
        <taxon>Ochrophyta</taxon>
        <taxon>Bolidophyceae</taxon>
        <taxon>Parmales</taxon>
        <taxon>Triparmaceae</taxon>
        <taxon>Triparma</taxon>
    </lineage>
</organism>
<gene>
    <name evidence="7" type="ORF">TL16_g00965</name>
</gene>
<evidence type="ECO:0000313" key="8">
    <source>
        <dbReference type="Proteomes" id="UP001162640"/>
    </source>
</evidence>
<dbReference type="Pfam" id="PF14008">
    <property type="entry name" value="Metallophos_C"/>
    <property type="match status" value="1"/>
</dbReference>
<dbReference type="InterPro" id="IPR004843">
    <property type="entry name" value="Calcineurin-like_PHP"/>
</dbReference>
<dbReference type="SUPFAM" id="SSF56300">
    <property type="entry name" value="Metallo-dependent phosphatases"/>
    <property type="match status" value="1"/>
</dbReference>
<accession>A0A9W6ZB49</accession>
<dbReference type="GO" id="GO:0046872">
    <property type="term" value="F:metal ion binding"/>
    <property type="evidence" value="ECO:0007669"/>
    <property type="project" value="InterPro"/>
</dbReference>
<dbReference type="PANTHER" id="PTHR45867">
    <property type="entry name" value="PURPLE ACID PHOSPHATASE"/>
    <property type="match status" value="1"/>
</dbReference>
<dbReference type="InterPro" id="IPR015914">
    <property type="entry name" value="PAPs_N"/>
</dbReference>
<proteinExistence type="inferred from homology"/>
<evidence type="ECO:0000256" key="1">
    <source>
        <dbReference type="ARBA" id="ARBA00022729"/>
    </source>
</evidence>
<keyword evidence="1" id="KW-0732">Signal</keyword>
<dbReference type="InterPro" id="IPR041792">
    <property type="entry name" value="MPP_PAP"/>
</dbReference>
<dbReference type="EMBL" id="BLQM01000019">
    <property type="protein sequence ID" value="GMH51222.1"/>
    <property type="molecule type" value="Genomic_DNA"/>
</dbReference>
<dbReference type="InterPro" id="IPR029052">
    <property type="entry name" value="Metallo-depent_PP-like"/>
</dbReference>
<feature type="domain" description="Calcineurin-like phosphoesterase" evidence="4">
    <location>
        <begin position="113"/>
        <end position="388"/>
    </location>
</feature>
<comment type="catalytic activity">
    <reaction evidence="3">
        <text>a phosphate monoester + H2O = an alcohol + phosphate</text>
        <dbReference type="Rhea" id="RHEA:15017"/>
        <dbReference type="ChEBI" id="CHEBI:15377"/>
        <dbReference type="ChEBI" id="CHEBI:30879"/>
        <dbReference type="ChEBI" id="CHEBI:43474"/>
        <dbReference type="ChEBI" id="CHEBI:67140"/>
        <dbReference type="EC" id="3.1.3.2"/>
    </reaction>
</comment>
<dbReference type="CDD" id="cd00839">
    <property type="entry name" value="MPP_PAPs"/>
    <property type="match status" value="1"/>
</dbReference>
<evidence type="ECO:0000259" key="4">
    <source>
        <dbReference type="Pfam" id="PF00149"/>
    </source>
</evidence>
<sequence length="471" mass="53016">MSVSWTTLQDSPDNIPPVRTSTVRYGLNKDSLIDKVTSPTTSMRTLTEDLSTYDYCGNVWETREMNSVTLTDLPSDTDVYYTVEPVGAPGSDDVSPVYMFHTMPEVPPSEIHFLATADMGDQDTHDWASINEMVRESEQCNNPNSTTIPITLGLMIGDISYNLDLPPSGDNFMADMAPMTQNYPWQYGPGNHEADCNYTYANYRGRFAAQNLTAAKHGENSGSSRWYSFDHGPMHAIIIDTDAWGFDEVAYILEDQYNWLVQDLEAVDRDVTPFIVLLGHRPMYCSSVTGQQGSHLGYPKQMDGWEGKISEPLNYGEGFRNLGLKPPDFEQRRTLQHDDNDDDLACGVSDLIRNGMISEVDGSRKYGIEPLMEKYEIDVYLTGHEHNYERTYPVLNGEFTKSYDSPKKPVHVVIGSGGAYGTDEFGSAGPWDAFRSTEWSYTDIVMNMTHFHLTQKLATNSTIIDEFVLRK</sequence>
<dbReference type="SUPFAM" id="SSF49363">
    <property type="entry name" value="Purple acid phosphatase, N-terminal domain"/>
    <property type="match status" value="1"/>
</dbReference>
<name>A0A9W6ZB49_9STRA</name>
<keyword evidence="2" id="KW-0325">Glycoprotein</keyword>
<evidence type="ECO:0000256" key="3">
    <source>
        <dbReference type="RuleBase" id="RU361203"/>
    </source>
</evidence>
<comment type="similarity">
    <text evidence="3">Belongs to the metallophosphoesterase superfamily. Purple acid phosphatase family.</text>
</comment>
<feature type="domain" description="Purple acid phosphatase N-terminal" evidence="6">
    <location>
        <begin position="1"/>
        <end position="102"/>
    </location>
</feature>
<dbReference type="Pfam" id="PF16656">
    <property type="entry name" value="Pur_ac_phosph_N"/>
    <property type="match status" value="1"/>
</dbReference>
<feature type="domain" description="Purple acid phosphatase C-terminal" evidence="5">
    <location>
        <begin position="409"/>
        <end position="466"/>
    </location>
</feature>
<comment type="caution">
    <text evidence="7">The sequence shown here is derived from an EMBL/GenBank/DDBJ whole genome shotgun (WGS) entry which is preliminary data.</text>
</comment>
<evidence type="ECO:0000259" key="6">
    <source>
        <dbReference type="Pfam" id="PF16656"/>
    </source>
</evidence>
<dbReference type="InterPro" id="IPR025733">
    <property type="entry name" value="PAPs_C"/>
</dbReference>
<dbReference type="EC" id="3.1.3.2" evidence="3"/>
<keyword evidence="3" id="KW-0378">Hydrolase</keyword>
<dbReference type="Pfam" id="PF00149">
    <property type="entry name" value="Metallophos"/>
    <property type="match status" value="1"/>
</dbReference>
<dbReference type="InterPro" id="IPR008963">
    <property type="entry name" value="Purple_acid_Pase-like_N"/>
</dbReference>
<evidence type="ECO:0000313" key="7">
    <source>
        <dbReference type="EMBL" id="GMH51222.1"/>
    </source>
</evidence>
<protein>
    <recommendedName>
        <fullName evidence="3">Purple acid phosphatase</fullName>
        <ecNumber evidence="3">3.1.3.2</ecNumber>
    </recommendedName>
</protein>
<dbReference type="AlphaFoldDB" id="A0A9W6ZB49"/>
<dbReference type="Proteomes" id="UP001162640">
    <property type="component" value="Unassembled WGS sequence"/>
</dbReference>
<dbReference type="PANTHER" id="PTHR45867:SF3">
    <property type="entry name" value="ACID PHOSPHATASE TYPE 7"/>
    <property type="match status" value="1"/>
</dbReference>
<dbReference type="GO" id="GO:0003993">
    <property type="term" value="F:acid phosphatase activity"/>
    <property type="evidence" value="ECO:0007669"/>
    <property type="project" value="UniProtKB-EC"/>
</dbReference>
<reference evidence="8" key="1">
    <citation type="journal article" date="2023" name="Commun. Biol.">
        <title>Genome analysis of Parmales, the sister group of diatoms, reveals the evolutionary specialization of diatoms from phago-mixotrophs to photoautotrophs.</title>
        <authorList>
            <person name="Ban H."/>
            <person name="Sato S."/>
            <person name="Yoshikawa S."/>
            <person name="Yamada K."/>
            <person name="Nakamura Y."/>
            <person name="Ichinomiya M."/>
            <person name="Sato N."/>
            <person name="Blanc-Mathieu R."/>
            <person name="Endo H."/>
            <person name="Kuwata A."/>
            <person name="Ogata H."/>
        </authorList>
    </citation>
    <scope>NUCLEOTIDE SEQUENCE [LARGE SCALE GENOMIC DNA]</scope>
</reference>
<evidence type="ECO:0000259" key="5">
    <source>
        <dbReference type="Pfam" id="PF14008"/>
    </source>
</evidence>
<evidence type="ECO:0000256" key="2">
    <source>
        <dbReference type="ARBA" id="ARBA00023180"/>
    </source>
</evidence>
<dbReference type="Gene3D" id="3.60.21.10">
    <property type="match status" value="2"/>
</dbReference>
<dbReference type="Gene3D" id="2.60.40.380">
    <property type="entry name" value="Purple acid phosphatase-like, N-terminal"/>
    <property type="match status" value="1"/>
</dbReference>